<evidence type="ECO:0000259" key="5">
    <source>
        <dbReference type="PROSITE" id="PS50011"/>
    </source>
</evidence>
<dbReference type="Proteomes" id="UP001165083">
    <property type="component" value="Unassembled WGS sequence"/>
</dbReference>
<sequence>MLAKVILSNILMRRRAKYLHERGIVHQDLKCDNILVGSDGRAKLADFGLPTNKTNIQLGAVRWKAPEQLTSGKCRPSKEADIYSFGMCIVQAVSGDIPWGQLPMLWCPIV</sequence>
<organism evidence="6 7">
    <name type="scientific">Phytophthora lilii</name>
    <dbReference type="NCBI Taxonomy" id="2077276"/>
    <lineage>
        <taxon>Eukaryota</taxon>
        <taxon>Sar</taxon>
        <taxon>Stramenopiles</taxon>
        <taxon>Oomycota</taxon>
        <taxon>Peronosporomycetes</taxon>
        <taxon>Peronosporales</taxon>
        <taxon>Peronosporaceae</taxon>
        <taxon>Phytophthora</taxon>
    </lineage>
</organism>
<name>A0A9W7D086_9STRA</name>
<dbReference type="AlphaFoldDB" id="A0A9W7D086"/>
<dbReference type="InterPro" id="IPR008271">
    <property type="entry name" value="Ser/Thr_kinase_AS"/>
</dbReference>
<evidence type="ECO:0000256" key="1">
    <source>
        <dbReference type="ARBA" id="ARBA00022679"/>
    </source>
</evidence>
<dbReference type="PANTHER" id="PTHR48016:SF47">
    <property type="entry name" value="PROTEIN KINASE DOMAIN-CONTAINING PROTEIN"/>
    <property type="match status" value="1"/>
</dbReference>
<dbReference type="PROSITE" id="PS00108">
    <property type="entry name" value="PROTEIN_KINASE_ST"/>
    <property type="match status" value="1"/>
</dbReference>
<keyword evidence="2" id="KW-0547">Nucleotide-binding</keyword>
<protein>
    <submittedName>
        <fullName evidence="6">Unnamed protein product</fullName>
    </submittedName>
</protein>
<comment type="caution">
    <text evidence="6">The sequence shown here is derived from an EMBL/GenBank/DDBJ whole genome shotgun (WGS) entry which is preliminary data.</text>
</comment>
<dbReference type="InterPro" id="IPR000719">
    <property type="entry name" value="Prot_kinase_dom"/>
</dbReference>
<dbReference type="Gene3D" id="1.10.510.10">
    <property type="entry name" value="Transferase(Phosphotransferase) domain 1"/>
    <property type="match status" value="1"/>
</dbReference>
<dbReference type="GO" id="GO:0004672">
    <property type="term" value="F:protein kinase activity"/>
    <property type="evidence" value="ECO:0007669"/>
    <property type="project" value="InterPro"/>
</dbReference>
<keyword evidence="7" id="KW-1185">Reference proteome</keyword>
<dbReference type="InterPro" id="IPR050538">
    <property type="entry name" value="MAP_kinase_kinase_kinase"/>
</dbReference>
<dbReference type="Pfam" id="PF00069">
    <property type="entry name" value="Pkinase"/>
    <property type="match status" value="1"/>
</dbReference>
<keyword evidence="3" id="KW-0418">Kinase</keyword>
<keyword evidence="4" id="KW-0067">ATP-binding</keyword>
<evidence type="ECO:0000256" key="3">
    <source>
        <dbReference type="ARBA" id="ARBA00022777"/>
    </source>
</evidence>
<proteinExistence type="predicted"/>
<evidence type="ECO:0000256" key="2">
    <source>
        <dbReference type="ARBA" id="ARBA00022741"/>
    </source>
</evidence>
<dbReference type="EMBL" id="BSXW01004026">
    <property type="protein sequence ID" value="GMF47787.1"/>
    <property type="molecule type" value="Genomic_DNA"/>
</dbReference>
<dbReference type="InterPro" id="IPR011009">
    <property type="entry name" value="Kinase-like_dom_sf"/>
</dbReference>
<keyword evidence="1" id="KW-0808">Transferase</keyword>
<accession>A0A9W7D086</accession>
<dbReference type="SUPFAM" id="SSF56112">
    <property type="entry name" value="Protein kinase-like (PK-like)"/>
    <property type="match status" value="1"/>
</dbReference>
<dbReference type="PROSITE" id="PS50011">
    <property type="entry name" value="PROTEIN_KINASE_DOM"/>
    <property type="match status" value="1"/>
</dbReference>
<evidence type="ECO:0000256" key="4">
    <source>
        <dbReference type="ARBA" id="ARBA00022840"/>
    </source>
</evidence>
<evidence type="ECO:0000313" key="7">
    <source>
        <dbReference type="Proteomes" id="UP001165083"/>
    </source>
</evidence>
<dbReference type="PANTHER" id="PTHR48016">
    <property type="entry name" value="MAP KINASE KINASE KINASE SSK2-RELATED-RELATED"/>
    <property type="match status" value="1"/>
</dbReference>
<feature type="domain" description="Protein kinase" evidence="5">
    <location>
        <begin position="1"/>
        <end position="110"/>
    </location>
</feature>
<evidence type="ECO:0000313" key="6">
    <source>
        <dbReference type="EMBL" id="GMF47787.1"/>
    </source>
</evidence>
<dbReference type="GO" id="GO:0005524">
    <property type="term" value="F:ATP binding"/>
    <property type="evidence" value="ECO:0007669"/>
    <property type="project" value="UniProtKB-KW"/>
</dbReference>
<dbReference type="OrthoDB" id="114536at2759"/>
<gene>
    <name evidence="6" type="ORF">Plil01_001708000</name>
</gene>
<reference evidence="6" key="1">
    <citation type="submission" date="2023-04" db="EMBL/GenBank/DDBJ databases">
        <title>Phytophthora lilii NBRC 32176.</title>
        <authorList>
            <person name="Ichikawa N."/>
            <person name="Sato H."/>
            <person name="Tonouchi N."/>
        </authorList>
    </citation>
    <scope>NUCLEOTIDE SEQUENCE</scope>
    <source>
        <strain evidence="6">NBRC 32176</strain>
    </source>
</reference>